<dbReference type="Proteomes" id="UP000183263">
    <property type="component" value="Unassembled WGS sequence"/>
</dbReference>
<evidence type="ECO:0000256" key="2">
    <source>
        <dbReference type="ARBA" id="ARBA00022843"/>
    </source>
</evidence>
<evidence type="ECO:0000256" key="3">
    <source>
        <dbReference type="SAM" id="MobiDB-lite"/>
    </source>
</evidence>
<feature type="compositionally biased region" description="Polar residues" evidence="3">
    <location>
        <begin position="77"/>
        <end position="87"/>
    </location>
</feature>
<reference evidence="4 5" key="1">
    <citation type="submission" date="2016-10" db="EMBL/GenBank/DDBJ databases">
        <authorList>
            <person name="de Groot N.N."/>
        </authorList>
    </citation>
    <scope>NUCLEOTIDE SEQUENCE [LARGE SCALE GENOMIC DNA]</scope>
    <source>
        <strain evidence="4 5">DSM 44892</strain>
    </source>
</reference>
<sequence>MCGAPVQTQTLPAGVDVEKETVITGRVLDTDGQPIGGAFVRLLDGTGEFTAEVVASGTGDFRFFAAPGEWTIRALSSSGNGTAQVSPTGAGVHNVDVTADEKK</sequence>
<accession>A0A1G8B272</accession>
<evidence type="ECO:0008006" key="6">
    <source>
        <dbReference type="Google" id="ProtNLM"/>
    </source>
</evidence>
<dbReference type="OrthoDB" id="3729294at2"/>
<dbReference type="EMBL" id="FNDN01000001">
    <property type="protein sequence ID" value="SDH27278.1"/>
    <property type="molecule type" value="Genomic_DNA"/>
</dbReference>
<proteinExistence type="predicted"/>
<evidence type="ECO:0000313" key="5">
    <source>
        <dbReference type="Proteomes" id="UP000183263"/>
    </source>
</evidence>
<protein>
    <recommendedName>
        <fullName evidence="6">DUF1416 domain-containing protein</fullName>
    </recommendedName>
</protein>
<feature type="region of interest" description="Disordered" evidence="3">
    <location>
        <begin position="77"/>
        <end position="103"/>
    </location>
</feature>
<dbReference type="SUPFAM" id="SSF49464">
    <property type="entry name" value="Carboxypeptidase regulatory domain-like"/>
    <property type="match status" value="1"/>
</dbReference>
<dbReference type="AlphaFoldDB" id="A0A1G8B272"/>
<dbReference type="InterPro" id="IPR010814">
    <property type="entry name" value="DUF1416"/>
</dbReference>
<dbReference type="Pfam" id="PF07210">
    <property type="entry name" value="DUF1416"/>
    <property type="match status" value="1"/>
</dbReference>
<dbReference type="InterPro" id="IPR008969">
    <property type="entry name" value="CarboxyPept-like_regulatory"/>
</dbReference>
<name>A0A1G8B272_9NOCA</name>
<keyword evidence="5" id="KW-1185">Reference proteome</keyword>
<dbReference type="RefSeq" id="WP_072736135.1">
    <property type="nucleotide sequence ID" value="NZ_CP048813.1"/>
</dbReference>
<gene>
    <name evidence="4" type="ORF">SAMN05444695_101621</name>
</gene>
<keyword evidence="2" id="KW-0832">Ubl conjugation</keyword>
<evidence type="ECO:0000256" key="1">
    <source>
        <dbReference type="ARBA" id="ARBA00022499"/>
    </source>
</evidence>
<evidence type="ECO:0000313" key="4">
    <source>
        <dbReference type="EMBL" id="SDH27278.1"/>
    </source>
</evidence>
<dbReference type="Gene3D" id="2.60.40.1120">
    <property type="entry name" value="Carboxypeptidase-like, regulatory domain"/>
    <property type="match status" value="1"/>
</dbReference>
<organism evidence="4 5">
    <name type="scientific">Rhodococcus triatomae</name>
    <dbReference type="NCBI Taxonomy" id="300028"/>
    <lineage>
        <taxon>Bacteria</taxon>
        <taxon>Bacillati</taxon>
        <taxon>Actinomycetota</taxon>
        <taxon>Actinomycetes</taxon>
        <taxon>Mycobacteriales</taxon>
        <taxon>Nocardiaceae</taxon>
        <taxon>Rhodococcus</taxon>
    </lineage>
</organism>
<keyword evidence="1" id="KW-1017">Isopeptide bond</keyword>